<accession>K2G605</accession>
<dbReference type="AlphaFoldDB" id="K2G605"/>
<protein>
    <submittedName>
        <fullName evidence="1">Uncharacterized protein</fullName>
    </submittedName>
</protein>
<gene>
    <name evidence="1" type="ORF">ACD_2C00122G0009</name>
</gene>
<organism evidence="1">
    <name type="scientific">uncultured bacterium</name>
    <name type="common">gcode 4</name>
    <dbReference type="NCBI Taxonomy" id="1234023"/>
    <lineage>
        <taxon>Bacteria</taxon>
        <taxon>environmental samples</taxon>
    </lineage>
</organism>
<evidence type="ECO:0000313" key="1">
    <source>
        <dbReference type="EMBL" id="EKE29682.1"/>
    </source>
</evidence>
<sequence length="22" mass="2371">MPKVFNPADGKRVGNTILQDVA</sequence>
<feature type="non-terminal residue" evidence="1">
    <location>
        <position position="22"/>
    </location>
</feature>
<reference evidence="1" key="1">
    <citation type="journal article" date="2012" name="Science">
        <title>Fermentation, hydrogen, and sulfur metabolism in multiple uncultivated bacterial phyla.</title>
        <authorList>
            <person name="Wrighton K.C."/>
            <person name="Thomas B.C."/>
            <person name="Sharon I."/>
            <person name="Miller C.S."/>
            <person name="Castelle C.J."/>
            <person name="VerBerkmoes N.C."/>
            <person name="Wilkins M.J."/>
            <person name="Hettich R.L."/>
            <person name="Lipton M.S."/>
            <person name="Williams K.H."/>
            <person name="Long P.E."/>
            <person name="Banfield J.F."/>
        </authorList>
    </citation>
    <scope>NUCLEOTIDE SEQUENCE [LARGE SCALE GENOMIC DNA]</scope>
</reference>
<dbReference type="EMBL" id="AMFJ01000122">
    <property type="protein sequence ID" value="EKE29682.1"/>
    <property type="molecule type" value="Genomic_DNA"/>
</dbReference>
<comment type="caution">
    <text evidence="1">The sequence shown here is derived from an EMBL/GenBank/DDBJ whole genome shotgun (WGS) entry which is preliminary data.</text>
</comment>
<name>K2G605_9BACT</name>
<proteinExistence type="predicted"/>